<dbReference type="Proteomes" id="UP000789920">
    <property type="component" value="Unassembled WGS sequence"/>
</dbReference>
<keyword evidence="2" id="KW-1185">Reference proteome</keyword>
<reference evidence="1" key="1">
    <citation type="submission" date="2021-06" db="EMBL/GenBank/DDBJ databases">
        <authorList>
            <person name="Kallberg Y."/>
            <person name="Tangrot J."/>
            <person name="Rosling A."/>
        </authorList>
    </citation>
    <scope>NUCLEOTIDE SEQUENCE</scope>
    <source>
        <strain evidence="1">MA461A</strain>
    </source>
</reference>
<name>A0ACA9QC46_9GLOM</name>
<feature type="non-terminal residue" evidence="1">
    <location>
        <position position="67"/>
    </location>
</feature>
<accession>A0ACA9QC46</accession>
<comment type="caution">
    <text evidence="1">The sequence shown here is derived from an EMBL/GenBank/DDBJ whole genome shotgun (WGS) entry which is preliminary data.</text>
</comment>
<dbReference type="EMBL" id="CAJVQC010030348">
    <property type="protein sequence ID" value="CAG8745310.1"/>
    <property type="molecule type" value="Genomic_DNA"/>
</dbReference>
<evidence type="ECO:0000313" key="1">
    <source>
        <dbReference type="EMBL" id="CAG8745310.1"/>
    </source>
</evidence>
<sequence length="67" mass="7775">RRMIENLSLGEIELDLDPNETVTISTFSKTRTRVKADIYRCLDLDQVPIRTPASQKPKTLQRDEMKV</sequence>
<feature type="non-terminal residue" evidence="1">
    <location>
        <position position="1"/>
    </location>
</feature>
<evidence type="ECO:0000313" key="2">
    <source>
        <dbReference type="Proteomes" id="UP000789920"/>
    </source>
</evidence>
<organism evidence="1 2">
    <name type="scientific">Racocetra persica</name>
    <dbReference type="NCBI Taxonomy" id="160502"/>
    <lineage>
        <taxon>Eukaryota</taxon>
        <taxon>Fungi</taxon>
        <taxon>Fungi incertae sedis</taxon>
        <taxon>Mucoromycota</taxon>
        <taxon>Glomeromycotina</taxon>
        <taxon>Glomeromycetes</taxon>
        <taxon>Diversisporales</taxon>
        <taxon>Gigasporaceae</taxon>
        <taxon>Racocetra</taxon>
    </lineage>
</organism>
<protein>
    <submittedName>
        <fullName evidence="1">78_t:CDS:1</fullName>
    </submittedName>
</protein>
<gene>
    <name evidence="1" type="ORF">RPERSI_LOCUS13593</name>
</gene>
<proteinExistence type="predicted"/>